<dbReference type="InterPro" id="IPR050496">
    <property type="entry name" value="SNF2_RAD54_helicase_repair"/>
</dbReference>
<keyword evidence="5" id="KW-0378">Hydrolase</keyword>
<accession>A0ABP1NUL8</accession>
<sequence length="811" mass="92468">MYHNKSAEKPEKTFIRSTTKILNLLKKPVRNCNLEIQEENITIKKDDDNAVIVKESLSNIATDTNKIIFNVVIGKRSNRKHKKWDDDGTLEVTGKCAVLKDTEGSTIHKTTVNPDALVEGFRMCINNKEIEIIDKVTFESVANNSVQQSISEPPTKKLKTSNANTYVPLRSLHKDLKLNCHPLIMPSINTLKEWTNSDTSEKEKEVSVDACLVNVLRPHQRHGIVFLYECIMGLKIPNYFGAILADEMGLGKTLQCIAIIWTLLKKGPYGHPTIKTVLIVTPSSLCNNWNKEFKHWLGFHRISPYVVDIKNKPKDFKKQIRNSVMIISYDILIRCQEQIEQTIFDLIVCDEGHRLKNNNIKAAKILNGMNCKRRILLTGTPIQNDLQEFFALIDFVNPGILGSNSEFKSYYENPIVASQCPNATHDVVSLGIERANELHNKTKCFVLRRTQETINKYLPSKHELIIFCRLSNEQENLYSRITDLWFENSVQSNGSIPHLTIITALKKICNHPELFYNDNNDLLHNDLKRSNKTSGIKNITQHAYCGKISIVQTLMRNLKKTNEKLVLVSYYTKALDLLENVCNTEGLQFLRLDGSTTSSTRSKIVEQFNSKTDNHKVFLLSAKAGGVGLNLPGASRLILFDSDWNPASDSQAMARIWRDGQKKDVYVLRLLTTGTIEEKIFQRQISKAGLSESVVDSNCMASLKLSMSELKDLFTLTTNTNCLTHDLMKCSCHGYEKVEETSDDLQQEHDREYQFLLKDETRKSNLTINQLLKWNHYQQPIPDEIIHEIMLSEVSDNISFIFKNSILNKTS</sequence>
<name>A0ABP1NUL8_XYLVO</name>
<gene>
    <name evidence="12" type="ORF">XYLVIOL_LOCUS5819</name>
</gene>
<dbReference type="Pfam" id="PF00271">
    <property type="entry name" value="Helicase_C"/>
    <property type="match status" value="1"/>
</dbReference>
<dbReference type="Gene3D" id="3.40.50.10810">
    <property type="entry name" value="Tandem AAA-ATPase domain"/>
    <property type="match status" value="1"/>
</dbReference>
<evidence type="ECO:0000313" key="12">
    <source>
        <dbReference type="EMBL" id="CAL7942975.1"/>
    </source>
</evidence>
<evidence type="ECO:0000259" key="11">
    <source>
        <dbReference type="PROSITE" id="PS51194"/>
    </source>
</evidence>
<keyword evidence="4" id="KW-0498">Mitosis</keyword>
<comment type="function">
    <text evidence="8">Involved in mitotic DNA repair and meiotic recombination. Functions in the recombinational DNA repair pathway. Essential for interhomolog gene conversion (GC), but may have a less important role in intersister GC than spn-A/Rad51. In the presence of DNA, spn-A/Rad51 enhances the ATPase activity of okr/Rad54.</text>
</comment>
<comment type="caution">
    <text evidence="12">The sequence shown here is derived from an EMBL/GenBank/DDBJ whole genome shotgun (WGS) entry which is preliminary data.</text>
</comment>
<dbReference type="PANTHER" id="PTHR45629:SF7">
    <property type="entry name" value="DNA EXCISION REPAIR PROTEIN ERCC-6-RELATED"/>
    <property type="match status" value="1"/>
</dbReference>
<evidence type="ECO:0000313" key="13">
    <source>
        <dbReference type="Proteomes" id="UP001642520"/>
    </source>
</evidence>
<dbReference type="SMART" id="SM00490">
    <property type="entry name" value="HELICc"/>
    <property type="match status" value="1"/>
</dbReference>
<evidence type="ECO:0000256" key="8">
    <source>
        <dbReference type="ARBA" id="ARBA00024776"/>
    </source>
</evidence>
<evidence type="ECO:0000259" key="10">
    <source>
        <dbReference type="PROSITE" id="PS51192"/>
    </source>
</evidence>
<reference evidence="12 13" key="1">
    <citation type="submission" date="2024-08" db="EMBL/GenBank/DDBJ databases">
        <authorList>
            <person name="Will J Nash"/>
            <person name="Angela Man"/>
            <person name="Seanna McTaggart"/>
            <person name="Kendall Baker"/>
            <person name="Tom Barker"/>
            <person name="Leah Catchpole"/>
            <person name="Alex Durrant"/>
            <person name="Karim Gharbi"/>
            <person name="Naomi Irish"/>
            <person name="Gemy Kaithakottil"/>
            <person name="Debby Ku"/>
            <person name="Aaliyah Providence"/>
            <person name="Felix Shaw"/>
            <person name="David Swarbreck"/>
            <person name="Chris Watkins"/>
            <person name="Ann M. McCartney"/>
            <person name="Giulio Formenti"/>
            <person name="Alice Mouton"/>
            <person name="Noel Vella"/>
            <person name="Bjorn M von Reumont"/>
            <person name="Adriana Vella"/>
            <person name="Wilfried Haerty"/>
        </authorList>
    </citation>
    <scope>NUCLEOTIDE SEQUENCE [LARGE SCALE GENOMIC DNA]</scope>
</reference>
<dbReference type="InterPro" id="IPR001650">
    <property type="entry name" value="Helicase_C-like"/>
</dbReference>
<dbReference type="InterPro" id="IPR049730">
    <property type="entry name" value="SNF2/RAD54-like_C"/>
</dbReference>
<evidence type="ECO:0000256" key="1">
    <source>
        <dbReference type="ARBA" id="ARBA00011467"/>
    </source>
</evidence>
<dbReference type="CDD" id="cd18004">
    <property type="entry name" value="DEXHc_RAD54"/>
    <property type="match status" value="1"/>
</dbReference>
<dbReference type="InterPro" id="IPR038718">
    <property type="entry name" value="SNF2-like_sf"/>
</dbReference>
<dbReference type="SMART" id="SM00487">
    <property type="entry name" value="DEXDc"/>
    <property type="match status" value="1"/>
</dbReference>
<dbReference type="PANTHER" id="PTHR45629">
    <property type="entry name" value="SNF2/RAD54 FAMILY MEMBER"/>
    <property type="match status" value="1"/>
</dbReference>
<organism evidence="12 13">
    <name type="scientific">Xylocopa violacea</name>
    <name type="common">Violet carpenter bee</name>
    <name type="synonym">Apis violacea</name>
    <dbReference type="NCBI Taxonomy" id="135666"/>
    <lineage>
        <taxon>Eukaryota</taxon>
        <taxon>Metazoa</taxon>
        <taxon>Ecdysozoa</taxon>
        <taxon>Arthropoda</taxon>
        <taxon>Hexapoda</taxon>
        <taxon>Insecta</taxon>
        <taxon>Pterygota</taxon>
        <taxon>Neoptera</taxon>
        <taxon>Endopterygota</taxon>
        <taxon>Hymenoptera</taxon>
        <taxon>Apocrita</taxon>
        <taxon>Aculeata</taxon>
        <taxon>Apoidea</taxon>
        <taxon>Anthophila</taxon>
        <taxon>Apidae</taxon>
        <taxon>Xylocopa</taxon>
        <taxon>Xylocopa</taxon>
    </lineage>
</organism>
<dbReference type="InterPro" id="IPR000330">
    <property type="entry name" value="SNF2_N"/>
</dbReference>
<dbReference type="PROSITE" id="PS51194">
    <property type="entry name" value="HELICASE_CTER"/>
    <property type="match status" value="1"/>
</dbReference>
<evidence type="ECO:0000256" key="2">
    <source>
        <dbReference type="ARBA" id="ARBA00015341"/>
    </source>
</evidence>
<keyword evidence="7" id="KW-0131">Cell cycle</keyword>
<feature type="domain" description="Helicase ATP-binding" evidence="10">
    <location>
        <begin position="233"/>
        <end position="399"/>
    </location>
</feature>
<evidence type="ECO:0000256" key="7">
    <source>
        <dbReference type="ARBA" id="ARBA00023306"/>
    </source>
</evidence>
<dbReference type="InterPro" id="IPR027417">
    <property type="entry name" value="P-loop_NTPase"/>
</dbReference>
<dbReference type="EMBL" id="CAXAJV020001293">
    <property type="protein sequence ID" value="CAL7942975.1"/>
    <property type="molecule type" value="Genomic_DNA"/>
</dbReference>
<keyword evidence="6" id="KW-0469">Meiosis</keyword>
<feature type="domain" description="Helicase C-terminal" evidence="11">
    <location>
        <begin position="550"/>
        <end position="711"/>
    </location>
</feature>
<dbReference type="Gene3D" id="3.40.50.300">
    <property type="entry name" value="P-loop containing nucleotide triphosphate hydrolases"/>
    <property type="match status" value="1"/>
</dbReference>
<evidence type="ECO:0000256" key="3">
    <source>
        <dbReference type="ARBA" id="ARBA00022618"/>
    </source>
</evidence>
<evidence type="ECO:0000256" key="4">
    <source>
        <dbReference type="ARBA" id="ARBA00022776"/>
    </source>
</evidence>
<evidence type="ECO:0000256" key="6">
    <source>
        <dbReference type="ARBA" id="ARBA00023254"/>
    </source>
</evidence>
<dbReference type="Gene3D" id="1.20.120.850">
    <property type="entry name" value="SWI2/SNF2 ATPases, N-terminal domain"/>
    <property type="match status" value="1"/>
</dbReference>
<keyword evidence="13" id="KW-1185">Reference proteome</keyword>
<dbReference type="PROSITE" id="PS51192">
    <property type="entry name" value="HELICASE_ATP_BIND_1"/>
    <property type="match status" value="1"/>
</dbReference>
<dbReference type="CDD" id="cd18793">
    <property type="entry name" value="SF2_C_SNF"/>
    <property type="match status" value="1"/>
</dbReference>
<keyword evidence="3" id="KW-0132">Cell division</keyword>
<evidence type="ECO:0000256" key="9">
    <source>
        <dbReference type="ARBA" id="ARBA00029956"/>
    </source>
</evidence>
<comment type="subunit">
    <text evidence="1">Interacts (via N-terminus) with spn-A/Rad51.</text>
</comment>
<proteinExistence type="predicted"/>
<dbReference type="SUPFAM" id="SSF52540">
    <property type="entry name" value="P-loop containing nucleoside triphosphate hydrolases"/>
    <property type="match status" value="2"/>
</dbReference>
<dbReference type="InterPro" id="IPR014001">
    <property type="entry name" value="Helicase_ATP-bd"/>
</dbReference>
<evidence type="ECO:0000256" key="5">
    <source>
        <dbReference type="ARBA" id="ARBA00022801"/>
    </source>
</evidence>
<protein>
    <recommendedName>
        <fullName evidence="2">DNA repair and recombination protein RAD54-like</fullName>
    </recommendedName>
    <alternativeName>
        <fullName evidence="9">Protein okra</fullName>
    </alternativeName>
</protein>
<dbReference type="Proteomes" id="UP001642520">
    <property type="component" value="Unassembled WGS sequence"/>
</dbReference>
<dbReference type="Pfam" id="PF00176">
    <property type="entry name" value="SNF2-rel_dom"/>
    <property type="match status" value="1"/>
</dbReference>